<evidence type="ECO:0000313" key="2">
    <source>
        <dbReference type="Proteomes" id="UP000623419"/>
    </source>
</evidence>
<evidence type="ECO:0000313" key="1">
    <source>
        <dbReference type="EMBL" id="GGA80640.1"/>
    </source>
</evidence>
<dbReference type="RefSeq" id="WP_188663484.1">
    <property type="nucleotide sequence ID" value="NZ_BMKC01000002.1"/>
</dbReference>
<organism evidence="1 2">
    <name type="scientific">Arenimonas soli</name>
    <dbReference type="NCBI Taxonomy" id="2269504"/>
    <lineage>
        <taxon>Bacteria</taxon>
        <taxon>Pseudomonadati</taxon>
        <taxon>Pseudomonadota</taxon>
        <taxon>Gammaproteobacteria</taxon>
        <taxon>Lysobacterales</taxon>
        <taxon>Lysobacteraceae</taxon>
        <taxon>Arenimonas</taxon>
    </lineage>
</organism>
<dbReference type="Proteomes" id="UP000623419">
    <property type="component" value="Unassembled WGS sequence"/>
</dbReference>
<proteinExistence type="predicted"/>
<gene>
    <name evidence="1" type="ORF">GCM10011521_18690</name>
</gene>
<accession>A0ABQ1HLH9</accession>
<protein>
    <submittedName>
        <fullName evidence="1">Uncharacterized protein</fullName>
    </submittedName>
</protein>
<comment type="caution">
    <text evidence="1">The sequence shown here is derived from an EMBL/GenBank/DDBJ whole genome shotgun (WGS) entry which is preliminary data.</text>
</comment>
<dbReference type="EMBL" id="BMKC01000002">
    <property type="protein sequence ID" value="GGA80640.1"/>
    <property type="molecule type" value="Genomic_DNA"/>
</dbReference>
<sequence>MIYTHDLKTSARADHIYLAGSLVANHKVPFGSSPTITVTYEHTGALGSPVAFTNQSGTVVRRERTNAAGIVEN</sequence>
<name>A0ABQ1HLH9_9GAMM</name>
<reference evidence="2" key="1">
    <citation type="journal article" date="2019" name="Int. J. Syst. Evol. Microbiol.">
        <title>The Global Catalogue of Microorganisms (GCM) 10K type strain sequencing project: providing services to taxonomists for standard genome sequencing and annotation.</title>
        <authorList>
            <consortium name="The Broad Institute Genomics Platform"/>
            <consortium name="The Broad Institute Genome Sequencing Center for Infectious Disease"/>
            <person name="Wu L."/>
            <person name="Ma J."/>
        </authorList>
    </citation>
    <scope>NUCLEOTIDE SEQUENCE [LARGE SCALE GENOMIC DNA]</scope>
    <source>
        <strain evidence="2">CGMCC 1.15905</strain>
    </source>
</reference>
<keyword evidence="2" id="KW-1185">Reference proteome</keyword>